<name>A0A917B1E5_HALAA</name>
<dbReference type="EMBL" id="BMEL01000001">
    <property type="protein sequence ID" value="GGF16993.1"/>
    <property type="molecule type" value="Genomic_DNA"/>
</dbReference>
<dbReference type="Pfam" id="PF14355">
    <property type="entry name" value="Abi_C"/>
    <property type="match status" value="1"/>
</dbReference>
<reference evidence="2" key="2">
    <citation type="submission" date="2020-09" db="EMBL/GenBank/DDBJ databases">
        <authorList>
            <person name="Sun Q."/>
            <person name="Zhou Y."/>
        </authorList>
    </citation>
    <scope>NUCLEOTIDE SEQUENCE</scope>
    <source>
        <strain evidence="2">CGMCC 1.12153</strain>
    </source>
</reference>
<dbReference type="RefSeq" id="WP_188376764.1">
    <property type="nucleotide sequence ID" value="NZ_BMEL01000001.1"/>
</dbReference>
<dbReference type="AlphaFoldDB" id="A0A917B1E5"/>
<evidence type="ECO:0000259" key="1">
    <source>
        <dbReference type="Pfam" id="PF14355"/>
    </source>
</evidence>
<reference evidence="2" key="1">
    <citation type="journal article" date="2014" name="Int. J. Syst. Evol. Microbiol.">
        <title>Complete genome sequence of Corynebacterium casei LMG S-19264T (=DSM 44701T), isolated from a smear-ripened cheese.</title>
        <authorList>
            <consortium name="US DOE Joint Genome Institute (JGI-PGF)"/>
            <person name="Walter F."/>
            <person name="Albersmeier A."/>
            <person name="Kalinowski J."/>
            <person name="Ruckert C."/>
        </authorList>
    </citation>
    <scope>NUCLEOTIDE SEQUENCE</scope>
    <source>
        <strain evidence="2">CGMCC 1.12153</strain>
    </source>
</reference>
<gene>
    <name evidence="2" type="ORF">GCM10010954_14570</name>
</gene>
<dbReference type="InterPro" id="IPR026001">
    <property type="entry name" value="Abi-like_C"/>
</dbReference>
<sequence>MRNNTVDLLESFKQSLKSTYDIFSEVNPREMNYNRYITDEEFREVRRIIKKIDEERGKEAPALILSNRTIEEFCLDMASENWNEDHLNFITYLFNDYINFLEDNMYEVEMMKIECTIPAELTFDRILQDFQNCDDRIQKEDYSGAITSARSLIEGVCKEILVINGFNSLEGDNQKLPSLFKNVRNVLNLDASNEKLEEPLKNVITGLNKVVNGLNEIRNMSGDGHVVKRTPSKHHAILTVNSAKTIVGFLFQTYEYQKERGTLPLGED</sequence>
<organism evidence="2 3">
    <name type="scientific">Halobacillus andaensis</name>
    <dbReference type="NCBI Taxonomy" id="1176239"/>
    <lineage>
        <taxon>Bacteria</taxon>
        <taxon>Bacillati</taxon>
        <taxon>Bacillota</taxon>
        <taxon>Bacilli</taxon>
        <taxon>Bacillales</taxon>
        <taxon>Bacillaceae</taxon>
        <taxon>Halobacillus</taxon>
    </lineage>
</organism>
<proteinExistence type="predicted"/>
<dbReference type="Proteomes" id="UP000660110">
    <property type="component" value="Unassembled WGS sequence"/>
</dbReference>
<comment type="caution">
    <text evidence="2">The sequence shown here is derived from an EMBL/GenBank/DDBJ whole genome shotgun (WGS) entry which is preliminary data.</text>
</comment>
<evidence type="ECO:0000313" key="3">
    <source>
        <dbReference type="Proteomes" id="UP000660110"/>
    </source>
</evidence>
<keyword evidence="3" id="KW-1185">Reference proteome</keyword>
<evidence type="ECO:0000313" key="2">
    <source>
        <dbReference type="EMBL" id="GGF16993.1"/>
    </source>
</evidence>
<protein>
    <recommendedName>
        <fullName evidence="1">Abortive infection protein-like C-terminal domain-containing protein</fullName>
    </recommendedName>
</protein>
<accession>A0A917B1E5</accession>
<feature type="domain" description="Abortive infection protein-like C-terminal" evidence="1">
    <location>
        <begin position="177"/>
        <end position="251"/>
    </location>
</feature>